<proteinExistence type="predicted"/>
<dbReference type="PANTHER" id="PTHR21301:SF10">
    <property type="entry name" value="REVERSE TRANSCRIPTASE DOMAIN-CONTAINING PROTEIN"/>
    <property type="match status" value="1"/>
</dbReference>
<organism evidence="2 3">
    <name type="scientific">Plakobranchus ocellatus</name>
    <dbReference type="NCBI Taxonomy" id="259542"/>
    <lineage>
        <taxon>Eukaryota</taxon>
        <taxon>Metazoa</taxon>
        <taxon>Spiralia</taxon>
        <taxon>Lophotrochozoa</taxon>
        <taxon>Mollusca</taxon>
        <taxon>Gastropoda</taxon>
        <taxon>Heterobranchia</taxon>
        <taxon>Euthyneura</taxon>
        <taxon>Panpulmonata</taxon>
        <taxon>Sacoglossa</taxon>
        <taxon>Placobranchoidea</taxon>
        <taxon>Plakobranchidae</taxon>
        <taxon>Plakobranchus</taxon>
    </lineage>
</organism>
<dbReference type="AlphaFoldDB" id="A0AAV4ADC3"/>
<evidence type="ECO:0008006" key="4">
    <source>
        <dbReference type="Google" id="ProtNLM"/>
    </source>
</evidence>
<sequence>MIRSKLSQASSFMLLNLVLTFTSPYATFVSQNFLYDEDKDNLLYIPPPPYLRKDSSFTPNAGRDPALDTFITAIFRDLMTCQPRRFFSNLRTEEKRAKTELRNNTDITIKPSDKVRVLNTIDYVAERNRTAMGIRMPPSYANILMGTLERRLLDTWPDKSMVWPRYIDDIFFIWTHGRSKHEQFINHANTFYSTIKLTSTISPTQIPFLDIMICFHNGLRQIDLYSKPTDTFNHLHWTSCYPYHTRCSIPVSLAFRLVRICSTDGALKHRLTQLSTHRRPVDSIPKQYKWQLIKLKGFLDNQCYKNTTGHINTSTEFRSLSHTTQRSTNNNIPSTLKKIIFPNSPYIRSLQKSAAPDSHVNLPQTPQP</sequence>
<evidence type="ECO:0000256" key="1">
    <source>
        <dbReference type="SAM" id="SignalP"/>
    </source>
</evidence>
<evidence type="ECO:0000313" key="3">
    <source>
        <dbReference type="Proteomes" id="UP000735302"/>
    </source>
</evidence>
<feature type="chain" id="PRO_5043741442" description="Reverse transcriptase domain-containing protein" evidence="1">
    <location>
        <begin position="21"/>
        <end position="368"/>
    </location>
</feature>
<dbReference type="EMBL" id="BLXT01003750">
    <property type="protein sequence ID" value="GFO05644.1"/>
    <property type="molecule type" value="Genomic_DNA"/>
</dbReference>
<feature type="signal peptide" evidence="1">
    <location>
        <begin position="1"/>
        <end position="20"/>
    </location>
</feature>
<protein>
    <recommendedName>
        <fullName evidence="4">Reverse transcriptase domain-containing protein</fullName>
    </recommendedName>
</protein>
<keyword evidence="3" id="KW-1185">Reference proteome</keyword>
<accession>A0AAV4ADC3</accession>
<name>A0AAV4ADC3_9GAST</name>
<evidence type="ECO:0000313" key="2">
    <source>
        <dbReference type="EMBL" id="GFO05644.1"/>
    </source>
</evidence>
<comment type="caution">
    <text evidence="2">The sequence shown here is derived from an EMBL/GenBank/DDBJ whole genome shotgun (WGS) entry which is preliminary data.</text>
</comment>
<dbReference type="PANTHER" id="PTHR21301">
    <property type="entry name" value="REVERSE TRANSCRIPTASE"/>
    <property type="match status" value="1"/>
</dbReference>
<gene>
    <name evidence="2" type="ORF">PoB_003214900</name>
</gene>
<keyword evidence="1" id="KW-0732">Signal</keyword>
<dbReference type="Proteomes" id="UP000735302">
    <property type="component" value="Unassembled WGS sequence"/>
</dbReference>
<reference evidence="2 3" key="1">
    <citation type="journal article" date="2021" name="Elife">
        <title>Chloroplast acquisition without the gene transfer in kleptoplastic sea slugs, Plakobranchus ocellatus.</title>
        <authorList>
            <person name="Maeda T."/>
            <person name="Takahashi S."/>
            <person name="Yoshida T."/>
            <person name="Shimamura S."/>
            <person name="Takaki Y."/>
            <person name="Nagai Y."/>
            <person name="Toyoda A."/>
            <person name="Suzuki Y."/>
            <person name="Arimoto A."/>
            <person name="Ishii H."/>
            <person name="Satoh N."/>
            <person name="Nishiyama T."/>
            <person name="Hasebe M."/>
            <person name="Maruyama T."/>
            <person name="Minagawa J."/>
            <person name="Obokata J."/>
            <person name="Shigenobu S."/>
        </authorList>
    </citation>
    <scope>NUCLEOTIDE SEQUENCE [LARGE SCALE GENOMIC DNA]</scope>
</reference>